<dbReference type="EMBL" id="AACXSQ010000029">
    <property type="protein sequence ID" value="EAN3133127.1"/>
    <property type="molecule type" value="Genomic_DNA"/>
</dbReference>
<evidence type="ECO:0000256" key="1">
    <source>
        <dbReference type="ARBA" id="ARBA00004651"/>
    </source>
</evidence>
<evidence type="ECO:0000256" key="7">
    <source>
        <dbReference type="ARBA" id="ARBA00022989"/>
    </source>
</evidence>
<organism evidence="10">
    <name type="scientific">Salmonella enterica</name>
    <name type="common">Salmonella choleraesuis</name>
    <dbReference type="NCBI Taxonomy" id="28901"/>
    <lineage>
        <taxon>Bacteria</taxon>
        <taxon>Pseudomonadati</taxon>
        <taxon>Pseudomonadota</taxon>
        <taxon>Gammaproteobacteria</taxon>
        <taxon>Enterobacterales</taxon>
        <taxon>Enterobacteriaceae</taxon>
        <taxon>Salmonella</taxon>
    </lineage>
</organism>
<feature type="non-terminal residue" evidence="10">
    <location>
        <position position="1"/>
    </location>
</feature>
<feature type="transmembrane region" description="Helical" evidence="9">
    <location>
        <begin position="138"/>
        <end position="159"/>
    </location>
</feature>
<proteinExistence type="inferred from homology"/>
<keyword evidence="5" id="KW-0169">Cobalamin biosynthesis</keyword>
<dbReference type="NCBIfam" id="TIGR00380">
    <property type="entry name" value="cobal_cbiB"/>
    <property type="match status" value="1"/>
</dbReference>
<feature type="transmembrane region" description="Helical" evidence="9">
    <location>
        <begin position="194"/>
        <end position="214"/>
    </location>
</feature>
<dbReference type="PANTHER" id="PTHR34308:SF1">
    <property type="entry name" value="COBALAMIN BIOSYNTHESIS PROTEIN CBIB"/>
    <property type="match status" value="1"/>
</dbReference>
<keyword evidence="4" id="KW-1003">Cell membrane</keyword>
<dbReference type="AlphaFoldDB" id="A0A5T3GI68"/>
<evidence type="ECO:0000313" key="10">
    <source>
        <dbReference type="EMBL" id="EAN3133127.1"/>
    </source>
</evidence>
<comment type="pathway">
    <text evidence="2">Cofactor biosynthesis; adenosylcobalamin biosynthesis.</text>
</comment>
<protein>
    <submittedName>
        <fullName evidence="10">Cobalamin biosynthesis protein</fullName>
    </submittedName>
</protein>
<keyword evidence="6 9" id="KW-0812">Transmembrane</keyword>
<dbReference type="UniPathway" id="UPA00148"/>
<comment type="subcellular location">
    <subcellularLocation>
        <location evidence="1">Cell membrane</location>
        <topology evidence="1">Multi-pass membrane protein</topology>
    </subcellularLocation>
</comment>
<evidence type="ECO:0000256" key="9">
    <source>
        <dbReference type="SAM" id="Phobius"/>
    </source>
</evidence>
<feature type="transmembrane region" description="Helical" evidence="9">
    <location>
        <begin position="278"/>
        <end position="300"/>
    </location>
</feature>
<evidence type="ECO:0000256" key="8">
    <source>
        <dbReference type="ARBA" id="ARBA00023136"/>
    </source>
</evidence>
<keyword evidence="8 9" id="KW-0472">Membrane</keyword>
<gene>
    <name evidence="10" type="ORF">EBG42_17990</name>
</gene>
<dbReference type="InterPro" id="IPR004485">
    <property type="entry name" value="Cobalamin_biosynth_CobD/CbiB"/>
</dbReference>
<comment type="caution">
    <text evidence="10">The sequence shown here is derived from an EMBL/GenBank/DDBJ whole genome shotgun (WGS) entry which is preliminary data.</text>
</comment>
<dbReference type="PANTHER" id="PTHR34308">
    <property type="entry name" value="COBALAMIN BIOSYNTHESIS PROTEIN CBIB"/>
    <property type="match status" value="1"/>
</dbReference>
<dbReference type="GO" id="GO:0048472">
    <property type="term" value="F:threonine-phosphate decarboxylase activity"/>
    <property type="evidence" value="ECO:0007669"/>
    <property type="project" value="InterPro"/>
</dbReference>
<evidence type="ECO:0000256" key="5">
    <source>
        <dbReference type="ARBA" id="ARBA00022573"/>
    </source>
</evidence>
<dbReference type="GO" id="GO:0009236">
    <property type="term" value="P:cobalamin biosynthetic process"/>
    <property type="evidence" value="ECO:0007669"/>
    <property type="project" value="UniProtKB-UniPathway"/>
</dbReference>
<accession>A0A5T3GI68</accession>
<feature type="transmembrane region" description="Helical" evidence="9">
    <location>
        <begin position="38"/>
        <end position="58"/>
    </location>
</feature>
<evidence type="ECO:0000256" key="2">
    <source>
        <dbReference type="ARBA" id="ARBA00004953"/>
    </source>
</evidence>
<dbReference type="Pfam" id="PF03186">
    <property type="entry name" value="CobD_Cbib"/>
    <property type="match status" value="1"/>
</dbReference>
<evidence type="ECO:0000256" key="6">
    <source>
        <dbReference type="ARBA" id="ARBA00022692"/>
    </source>
</evidence>
<evidence type="ECO:0000256" key="3">
    <source>
        <dbReference type="ARBA" id="ARBA00006263"/>
    </source>
</evidence>
<comment type="similarity">
    <text evidence="3">Belongs to the CobD/CbiB family.</text>
</comment>
<reference evidence="10" key="1">
    <citation type="submission" date="2018-10" db="EMBL/GenBank/DDBJ databases">
        <authorList>
            <consortium name="PulseNet: The National Subtyping Network for Foodborne Disease Surveillance"/>
            <person name="Tarr C.L."/>
            <person name="Trees E."/>
            <person name="Katz L.S."/>
            <person name="Carleton-Romer H.A."/>
            <person name="Stroika S."/>
            <person name="Kucerova Z."/>
            <person name="Roache K.F."/>
            <person name="Sabol A.L."/>
            <person name="Besser J."/>
            <person name="Gerner-Smidt P."/>
        </authorList>
    </citation>
    <scope>NUCLEOTIDE SEQUENCE</scope>
    <source>
        <strain evidence="10">PNUSAS057643</strain>
    </source>
</reference>
<dbReference type="HAMAP" id="MF_00024">
    <property type="entry name" value="CobD_CbiB"/>
    <property type="match status" value="1"/>
</dbReference>
<dbReference type="GO" id="GO:0005886">
    <property type="term" value="C:plasma membrane"/>
    <property type="evidence" value="ECO:0007669"/>
    <property type="project" value="UniProtKB-SubCell"/>
</dbReference>
<sequence>PQHWPHPVRWIGRLITFVQRIVRRYCPGDKALRIGGGVMWVVVVGATWGVAWGVLALAQRIHPWFGWSVEVWMIFTTLAGRSLAHAAQEVERPLRKNDLAESRIKLSWIVGRDTSQLQPAQINRAVVETVAENTVDGIIAPLFFLFLGGAPLAMAYKAVNTLDSMVGYKHEKYRAIGMVSARMDDVANYLPARLSWLLLGIAAGLCRLSGWRALRIGWRDRYNHSSPNCAWSEACVAGALGIQLGGPNNYFGERVDKPWIGDAQRDISVDDISRTIRLMWVASTLALALLIAARCGLSGVA</sequence>
<name>A0A5T3GI68_SALER</name>
<evidence type="ECO:0000256" key="4">
    <source>
        <dbReference type="ARBA" id="ARBA00022475"/>
    </source>
</evidence>
<keyword evidence="7 9" id="KW-1133">Transmembrane helix</keyword>